<comment type="similarity">
    <text evidence="1">Belongs to the short-chain dehydrogenases/reductases (SDR) family.</text>
</comment>
<feature type="region of interest" description="Disordered" evidence="3">
    <location>
        <begin position="61"/>
        <end position="94"/>
    </location>
</feature>
<keyword evidence="2" id="KW-0560">Oxidoreductase</keyword>
<feature type="compositionally biased region" description="Polar residues" evidence="3">
    <location>
        <begin position="421"/>
        <end position="431"/>
    </location>
</feature>
<dbReference type="Gene3D" id="3.40.50.720">
    <property type="entry name" value="NAD(P)-binding Rossmann-like Domain"/>
    <property type="match status" value="1"/>
</dbReference>
<dbReference type="InterPro" id="IPR002347">
    <property type="entry name" value="SDR_fam"/>
</dbReference>
<dbReference type="EMBL" id="JAECZO010000093">
    <property type="protein sequence ID" value="KAK7197057.1"/>
    <property type="molecule type" value="Genomic_DNA"/>
</dbReference>
<dbReference type="Proteomes" id="UP001430356">
    <property type="component" value="Unassembled WGS sequence"/>
</dbReference>
<dbReference type="PANTHER" id="PTHR24320">
    <property type="entry name" value="RETINOL DEHYDROGENASE"/>
    <property type="match status" value="1"/>
</dbReference>
<protein>
    <submittedName>
        <fullName evidence="4">Beta-ketoacyl-ACP reductase 2</fullName>
    </submittedName>
</protein>
<accession>A0AAW0ES99</accession>
<keyword evidence="5" id="KW-1185">Reference proteome</keyword>
<organism evidence="4 5">
    <name type="scientific">Novymonas esmeraldas</name>
    <dbReference type="NCBI Taxonomy" id="1808958"/>
    <lineage>
        <taxon>Eukaryota</taxon>
        <taxon>Discoba</taxon>
        <taxon>Euglenozoa</taxon>
        <taxon>Kinetoplastea</taxon>
        <taxon>Metakinetoplastina</taxon>
        <taxon>Trypanosomatida</taxon>
        <taxon>Trypanosomatidae</taxon>
        <taxon>Novymonas</taxon>
    </lineage>
</organism>
<dbReference type="Pfam" id="PF00106">
    <property type="entry name" value="adh_short"/>
    <property type="match status" value="1"/>
</dbReference>
<evidence type="ECO:0000256" key="2">
    <source>
        <dbReference type="ARBA" id="ARBA00023002"/>
    </source>
</evidence>
<dbReference type="SUPFAM" id="SSF51735">
    <property type="entry name" value="NAD(P)-binding Rossmann-fold domains"/>
    <property type="match status" value="1"/>
</dbReference>
<sequence>MYRCGSSASPVAMHAATHSTSLTTRLLHRRLSRMGGLCLTPPVHAPALTVARRLGTQRTRDASAALDVAPTPSTTAVSADAATGTATQPQPKLRVARPSPRSIAQVKQTPLFPGTLRHVTRFEGEHVYRYGLHTYTIMRDSAAMAVVPAGCLLGYIVTHVPSIPLVPFELQCVYMVGLFILSRCMAAGKRNRCVKDLTGRHVVLTGGTSGIGRATAAQLAAMGADVTLVARDSPHAAAALEFVRAHATASATQHIELQPLHLEDLIAVRDFCKRARQSRRPIDILVNVAGVLQEHHVTTRFGDDVQLAVNYLGPYLLTEGLLPLVEAVQGRIVYVSCAAHVGVKGNVVSTYLSGRGVWSPRVADRFDGLEQYGFTKLGNIFHAQQLAVRSYPAPEKGTITSRLTRSPSSSSSQPATAGRPQPTSRKSTSVPSDKDATAAAAEPRFTICACSPGGVATNLYRSVPLAGTFVYLYYVYILVLRTAWEGSQTVVNCCVRDDFKNGGYYVNTRYRPAGLSKTACSVTEREQVMAWTSNKMKPYMKWE</sequence>
<reference evidence="4 5" key="1">
    <citation type="journal article" date="2021" name="MBio">
        <title>A New Model Trypanosomatid, Novymonas esmeraldas: Genomic Perception of Its 'Candidatus Pandoraea novymonadis' Endosymbiont.</title>
        <authorList>
            <person name="Zakharova A."/>
            <person name="Saura A."/>
            <person name="Butenko A."/>
            <person name="Podesvova L."/>
            <person name="Warmusova S."/>
            <person name="Kostygov A.Y."/>
            <person name="Nenarokova A."/>
            <person name="Lukes J."/>
            <person name="Opperdoes F.R."/>
            <person name="Yurchenko V."/>
        </authorList>
    </citation>
    <scope>NUCLEOTIDE SEQUENCE [LARGE SCALE GENOMIC DNA]</scope>
    <source>
        <strain evidence="4 5">E262AT.01</strain>
    </source>
</reference>
<evidence type="ECO:0000313" key="5">
    <source>
        <dbReference type="Proteomes" id="UP001430356"/>
    </source>
</evidence>
<gene>
    <name evidence="4" type="ORF">NESM_000649700</name>
</gene>
<feature type="compositionally biased region" description="Low complexity" evidence="3">
    <location>
        <begin position="400"/>
        <end position="412"/>
    </location>
</feature>
<dbReference type="InterPro" id="IPR036291">
    <property type="entry name" value="NAD(P)-bd_dom_sf"/>
</dbReference>
<feature type="region of interest" description="Disordered" evidence="3">
    <location>
        <begin position="397"/>
        <end position="435"/>
    </location>
</feature>
<evidence type="ECO:0000256" key="3">
    <source>
        <dbReference type="SAM" id="MobiDB-lite"/>
    </source>
</evidence>
<proteinExistence type="inferred from homology"/>
<dbReference type="PRINTS" id="PR00081">
    <property type="entry name" value="GDHRDH"/>
</dbReference>
<comment type="caution">
    <text evidence="4">The sequence shown here is derived from an EMBL/GenBank/DDBJ whole genome shotgun (WGS) entry which is preliminary data.</text>
</comment>
<dbReference type="AlphaFoldDB" id="A0AAW0ES99"/>
<evidence type="ECO:0000313" key="4">
    <source>
        <dbReference type="EMBL" id="KAK7197057.1"/>
    </source>
</evidence>
<evidence type="ECO:0000256" key="1">
    <source>
        <dbReference type="ARBA" id="ARBA00006484"/>
    </source>
</evidence>
<dbReference type="GO" id="GO:0016491">
    <property type="term" value="F:oxidoreductase activity"/>
    <property type="evidence" value="ECO:0007669"/>
    <property type="project" value="UniProtKB-KW"/>
</dbReference>
<name>A0AAW0ES99_9TRYP</name>
<dbReference type="PANTHER" id="PTHR24320:SF148">
    <property type="entry name" value="NAD(P)-BINDING ROSSMANN-FOLD SUPERFAMILY PROTEIN"/>
    <property type="match status" value="1"/>
</dbReference>